<reference evidence="4" key="1">
    <citation type="journal article" date="2019" name="Int. J. Syst. Evol. Microbiol.">
        <title>The Global Catalogue of Microorganisms (GCM) 10K type strain sequencing project: providing services to taxonomists for standard genome sequencing and annotation.</title>
        <authorList>
            <consortium name="The Broad Institute Genomics Platform"/>
            <consortium name="The Broad Institute Genome Sequencing Center for Infectious Disease"/>
            <person name="Wu L."/>
            <person name="Ma J."/>
        </authorList>
    </citation>
    <scope>NUCLEOTIDE SEQUENCE [LARGE SCALE GENOMIC DNA]</scope>
    <source>
        <strain evidence="4">CCUG 60525</strain>
    </source>
</reference>
<sequence>MAQTLKPQVLMPQIRAFLDDSSETFSYVVFDQAGGHGVIIDPVLNFDYASGRTSTKLAQQQLDFVAEQQLTIEWILETHAHADHLSAAPFLRDQLHAKIGIGAQITQVQSIFREVFALEPEFKADGSQFDGLFSDGDTLTVGQLQISVLHSPGHTPADIAYLINDQAVFVGDTLFMPDLGTARCDFPGGSSQQLYHSIQRLLALPQETNIYVCHDYPKEGREHECRTTVAEQRANNIHVRDGIDEASFVAMRDKRDATLGMPRLILPSIQVNIRAGEMPPADKQGKVFLKLPINAL</sequence>
<dbReference type="InterPro" id="IPR051682">
    <property type="entry name" value="Mito_Persulfide_Diox"/>
</dbReference>
<dbReference type="InterPro" id="IPR001279">
    <property type="entry name" value="Metallo-B-lactamas"/>
</dbReference>
<dbReference type="EMBL" id="JBHTJS010000014">
    <property type="protein sequence ID" value="MFD1007502.1"/>
    <property type="molecule type" value="Genomic_DNA"/>
</dbReference>
<comment type="caution">
    <text evidence="3">The sequence shown here is derived from an EMBL/GenBank/DDBJ whole genome shotgun (WGS) entry which is preliminary data.</text>
</comment>
<evidence type="ECO:0000313" key="4">
    <source>
        <dbReference type="Proteomes" id="UP001597048"/>
    </source>
</evidence>
<proteinExistence type="predicted"/>
<gene>
    <name evidence="3" type="ORF">ACFQ1C_04925</name>
</gene>
<name>A0ABW3KFB0_9GAMM</name>
<keyword evidence="4" id="KW-1185">Reference proteome</keyword>
<dbReference type="CDD" id="cd07724">
    <property type="entry name" value="POD-like_MBL-fold"/>
    <property type="match status" value="1"/>
</dbReference>
<protein>
    <submittedName>
        <fullName evidence="3">MBL fold metallo-hydrolase</fullName>
    </submittedName>
</protein>
<evidence type="ECO:0000259" key="2">
    <source>
        <dbReference type="SMART" id="SM00849"/>
    </source>
</evidence>
<organism evidence="3 4">
    <name type="scientific">Oceanisphaera ostreae</name>
    <dbReference type="NCBI Taxonomy" id="914151"/>
    <lineage>
        <taxon>Bacteria</taxon>
        <taxon>Pseudomonadati</taxon>
        <taxon>Pseudomonadota</taxon>
        <taxon>Gammaproteobacteria</taxon>
        <taxon>Aeromonadales</taxon>
        <taxon>Aeromonadaceae</taxon>
        <taxon>Oceanisphaera</taxon>
    </lineage>
</organism>
<dbReference type="Pfam" id="PF00753">
    <property type="entry name" value="Lactamase_B"/>
    <property type="match status" value="1"/>
</dbReference>
<keyword evidence="1" id="KW-0479">Metal-binding</keyword>
<dbReference type="PANTHER" id="PTHR43084:SF1">
    <property type="entry name" value="PERSULFIDE DIOXYGENASE ETHE1, MITOCHONDRIAL"/>
    <property type="match status" value="1"/>
</dbReference>
<dbReference type="SMART" id="SM00849">
    <property type="entry name" value="Lactamase_B"/>
    <property type="match status" value="1"/>
</dbReference>
<dbReference type="SUPFAM" id="SSF56281">
    <property type="entry name" value="Metallo-hydrolase/oxidoreductase"/>
    <property type="match status" value="1"/>
</dbReference>
<dbReference type="Proteomes" id="UP001597048">
    <property type="component" value="Unassembled WGS sequence"/>
</dbReference>
<feature type="domain" description="Metallo-beta-lactamase" evidence="2">
    <location>
        <begin position="23"/>
        <end position="214"/>
    </location>
</feature>
<accession>A0ABW3KFB0</accession>
<dbReference type="PANTHER" id="PTHR43084">
    <property type="entry name" value="PERSULFIDE DIOXYGENASE ETHE1"/>
    <property type="match status" value="1"/>
</dbReference>
<dbReference type="RefSeq" id="WP_379557423.1">
    <property type="nucleotide sequence ID" value="NZ_JBHTJS010000014.1"/>
</dbReference>
<dbReference type="Gene3D" id="3.60.15.10">
    <property type="entry name" value="Ribonuclease Z/Hydroxyacylglutathione hydrolase-like"/>
    <property type="match status" value="1"/>
</dbReference>
<evidence type="ECO:0000313" key="3">
    <source>
        <dbReference type="EMBL" id="MFD1007502.1"/>
    </source>
</evidence>
<dbReference type="InterPro" id="IPR036866">
    <property type="entry name" value="RibonucZ/Hydroxyglut_hydro"/>
</dbReference>
<evidence type="ECO:0000256" key="1">
    <source>
        <dbReference type="ARBA" id="ARBA00022723"/>
    </source>
</evidence>
<dbReference type="InterPro" id="IPR044528">
    <property type="entry name" value="POD-like_MBL-fold"/>
</dbReference>